<evidence type="ECO:0000313" key="2">
    <source>
        <dbReference type="EMBL" id="PHP68219.1"/>
    </source>
</evidence>
<feature type="signal peptide" evidence="1">
    <location>
        <begin position="1"/>
        <end position="24"/>
    </location>
</feature>
<organism evidence="2 3">
    <name type="scientific">Zhengella mangrovi</name>
    <dbReference type="NCBI Taxonomy" id="1982044"/>
    <lineage>
        <taxon>Bacteria</taxon>
        <taxon>Pseudomonadati</taxon>
        <taxon>Pseudomonadota</taxon>
        <taxon>Alphaproteobacteria</taxon>
        <taxon>Hyphomicrobiales</taxon>
        <taxon>Notoacmeibacteraceae</taxon>
        <taxon>Zhengella</taxon>
    </lineage>
</organism>
<evidence type="ECO:0008006" key="4">
    <source>
        <dbReference type="Google" id="ProtNLM"/>
    </source>
</evidence>
<evidence type="ECO:0000256" key="1">
    <source>
        <dbReference type="SAM" id="SignalP"/>
    </source>
</evidence>
<sequence>MLRTAKKLLSAALLAAAFAAPAAAFDQVGHDARCDDARVLDVISAKFAYQVRHVPHLPDVDIVSFDRVHQRRHVQASKRNATVISRRYCKARAHLSDGRHRSVWYMIEDGMGFAGAFGDGVQFCVAGFDRWKVYNAWCRVVR</sequence>
<keyword evidence="1" id="KW-0732">Signal</keyword>
<feature type="chain" id="PRO_5013692920" description="Cytoplasmic protein" evidence="1">
    <location>
        <begin position="25"/>
        <end position="142"/>
    </location>
</feature>
<proteinExistence type="predicted"/>
<dbReference type="EMBL" id="PDVP01000002">
    <property type="protein sequence ID" value="PHP68219.1"/>
    <property type="molecule type" value="Genomic_DNA"/>
</dbReference>
<dbReference type="Proteomes" id="UP000221168">
    <property type="component" value="Unassembled WGS sequence"/>
</dbReference>
<evidence type="ECO:0000313" key="3">
    <source>
        <dbReference type="Proteomes" id="UP000221168"/>
    </source>
</evidence>
<reference evidence="2 3" key="1">
    <citation type="submission" date="2017-10" db="EMBL/GenBank/DDBJ databases">
        <title>Sedimentibacterium mangrovi gen. nov., sp. nov., a novel member of family Phyllobacteriacea isolated from mangrove sediment.</title>
        <authorList>
            <person name="Liao H."/>
            <person name="Tian Y."/>
        </authorList>
    </citation>
    <scope>NUCLEOTIDE SEQUENCE [LARGE SCALE GENOMIC DNA]</scope>
    <source>
        <strain evidence="2 3">X9-2-2</strain>
    </source>
</reference>
<protein>
    <recommendedName>
        <fullName evidence="4">Cytoplasmic protein</fullName>
    </recommendedName>
</protein>
<accession>A0A2G1QRV1</accession>
<dbReference type="AlphaFoldDB" id="A0A2G1QRV1"/>
<dbReference type="RefSeq" id="WP_099304869.1">
    <property type="nucleotide sequence ID" value="NZ_PDVP01000002.1"/>
</dbReference>
<gene>
    <name evidence="2" type="ORF">CSC94_06085</name>
</gene>
<name>A0A2G1QRV1_9HYPH</name>
<comment type="caution">
    <text evidence="2">The sequence shown here is derived from an EMBL/GenBank/DDBJ whole genome shotgun (WGS) entry which is preliminary data.</text>
</comment>
<keyword evidence="3" id="KW-1185">Reference proteome</keyword>
<dbReference type="OrthoDB" id="9808546at2"/>